<dbReference type="eggNOG" id="ENOG502RRT7">
    <property type="taxonomic scope" value="Eukaryota"/>
</dbReference>
<dbReference type="InterPro" id="IPR001810">
    <property type="entry name" value="F-box_dom"/>
</dbReference>
<dbReference type="Proteomes" id="UP000026961">
    <property type="component" value="Chromosome 7"/>
</dbReference>
<dbReference type="AlphaFoldDB" id="A0A0E0APJ2"/>
<dbReference type="HOGENOM" id="CLU_026671_0_0_1"/>
<dbReference type="InterPro" id="IPR011043">
    <property type="entry name" value="Gal_Oxase/kelch_b-propeller"/>
</dbReference>
<name>A0A0E0APJ2_9ORYZ</name>
<dbReference type="PROSITE" id="PS50181">
    <property type="entry name" value="FBOX"/>
    <property type="match status" value="1"/>
</dbReference>
<dbReference type="Gramene" id="OGLUM07G27030.1">
    <property type="protein sequence ID" value="OGLUM07G27030.1"/>
    <property type="gene ID" value="OGLUM07G27030"/>
</dbReference>
<evidence type="ECO:0000313" key="3">
    <source>
        <dbReference type="Proteomes" id="UP000026961"/>
    </source>
</evidence>
<dbReference type="InterPro" id="IPR005174">
    <property type="entry name" value="KIB1-4_b-propeller"/>
</dbReference>
<proteinExistence type="predicted"/>
<protein>
    <recommendedName>
        <fullName evidence="1">F-box domain-containing protein</fullName>
    </recommendedName>
</protein>
<dbReference type="Gene3D" id="1.20.1280.50">
    <property type="match status" value="1"/>
</dbReference>
<dbReference type="SUPFAM" id="SSF50965">
    <property type="entry name" value="Galactose oxidase, central domain"/>
    <property type="match status" value="1"/>
</dbReference>
<dbReference type="SMART" id="SM00256">
    <property type="entry name" value="FBOX"/>
    <property type="match status" value="1"/>
</dbReference>
<dbReference type="PANTHER" id="PTHR33127">
    <property type="entry name" value="TRANSMEMBRANE PROTEIN"/>
    <property type="match status" value="1"/>
</dbReference>
<evidence type="ECO:0000313" key="2">
    <source>
        <dbReference type="EnsemblPlants" id="OGLUM07G27030.1"/>
    </source>
</evidence>
<keyword evidence="3" id="KW-1185">Reference proteome</keyword>
<sequence length="724" mass="81682">MESSSKPLLLVFKFAEGNDNEPPTLMDPFSQHKSNTNNPSAWRHQMLELKGKQCLACLQGQWLLMLDAASSNHCFLVSPLDDMTIISLPPLDTPLEPLRRCAISSSPLSPDCTIVFSTFMDTYLAYTRPGEDDWWQLDTDDDDDDELLLMGDIVSCQGKMYVPTDMSSIAMLDVSSYPPHIERRGIPEPSCIHSMANAMLVESQGEVFLLRHYGYGARDSELLDIDLHRLVHATDDGGDYVWRKVDTIGDRAIFVADNCVVMSDATKAGIRPDCVYLLHQRCRHGVRLYTIRLDDRTTTFTLLPDLTSNDSIYWLLPAPISSIVDDTTQHYSGAIVHSSSKIDQENGDGISVVDIASEQASPCWCGLPTDMVEEIVSKISLIDYFRLRQVCKGWSSIVKPIHYAQRYSTYPMLMSICSTSTGVYKLFDPIVEQEYTMKNNRAGLVQSQDHFQMLLFSSRHDGWVLATRGDKYMYATNPFTGEMFEFPEATFPAGNQFDGICLSAAPTSPDCIAFSVEKDRNPTGRNRSVYVTLWRAGDEQWTMQRIDDHTPFRTAYCNPVFYDGEFYCLGTRGGLAVFNPNNTTWRVLDKPEAPVLVDGNFGDDPMPGDMYCHLLEFMGDLIAVFRPHSDGAISVFRLNRCEMAWTKLERLDGAVLFVDNWNAIMMPAPRDVACNRIYLPKFGGCNDAGDANRSAFYDFEARKYYPSYHGVTDRMNSIWVNPNL</sequence>
<dbReference type="PANTHER" id="PTHR33127:SF97">
    <property type="entry name" value="OS08G0448300 PROTEIN"/>
    <property type="match status" value="1"/>
</dbReference>
<dbReference type="Pfam" id="PF00646">
    <property type="entry name" value="F-box"/>
    <property type="match status" value="1"/>
</dbReference>
<evidence type="ECO:0000259" key="1">
    <source>
        <dbReference type="PROSITE" id="PS50181"/>
    </source>
</evidence>
<accession>A0A0E0APJ2</accession>
<reference evidence="2" key="2">
    <citation type="submission" date="2018-05" db="EMBL/GenBank/DDBJ databases">
        <title>OgluRS3 (Oryza glumaepatula Reference Sequence Version 3).</title>
        <authorList>
            <person name="Zhang J."/>
            <person name="Kudrna D."/>
            <person name="Lee S."/>
            <person name="Talag J."/>
            <person name="Welchert J."/>
            <person name="Wing R.A."/>
        </authorList>
    </citation>
    <scope>NUCLEOTIDE SEQUENCE [LARGE SCALE GENOMIC DNA]</scope>
</reference>
<reference evidence="2" key="1">
    <citation type="submission" date="2015-04" db="UniProtKB">
        <authorList>
            <consortium name="EnsemblPlants"/>
        </authorList>
    </citation>
    <scope>IDENTIFICATION</scope>
</reference>
<organism evidence="2">
    <name type="scientific">Oryza glumipatula</name>
    <dbReference type="NCBI Taxonomy" id="40148"/>
    <lineage>
        <taxon>Eukaryota</taxon>
        <taxon>Viridiplantae</taxon>
        <taxon>Streptophyta</taxon>
        <taxon>Embryophyta</taxon>
        <taxon>Tracheophyta</taxon>
        <taxon>Spermatophyta</taxon>
        <taxon>Magnoliopsida</taxon>
        <taxon>Liliopsida</taxon>
        <taxon>Poales</taxon>
        <taxon>Poaceae</taxon>
        <taxon>BOP clade</taxon>
        <taxon>Oryzoideae</taxon>
        <taxon>Oryzeae</taxon>
        <taxon>Oryzinae</taxon>
        <taxon>Oryza</taxon>
    </lineage>
</organism>
<dbReference type="Pfam" id="PF03478">
    <property type="entry name" value="Beta-prop_KIB1-4"/>
    <property type="match status" value="2"/>
</dbReference>
<feature type="domain" description="F-box" evidence="1">
    <location>
        <begin position="361"/>
        <end position="410"/>
    </location>
</feature>
<dbReference type="InterPro" id="IPR036047">
    <property type="entry name" value="F-box-like_dom_sf"/>
</dbReference>
<dbReference type="SUPFAM" id="SSF81383">
    <property type="entry name" value="F-box domain"/>
    <property type="match status" value="1"/>
</dbReference>
<dbReference type="STRING" id="40148.A0A0E0APJ2"/>
<dbReference type="EnsemblPlants" id="OGLUM07G27030.1">
    <property type="protein sequence ID" value="OGLUM07G27030.1"/>
    <property type="gene ID" value="OGLUM07G27030"/>
</dbReference>